<feature type="region of interest" description="Disordered" evidence="1">
    <location>
        <begin position="91"/>
        <end position="112"/>
    </location>
</feature>
<evidence type="ECO:0000256" key="2">
    <source>
        <dbReference type="SAM" id="SignalP"/>
    </source>
</evidence>
<evidence type="ECO:0000256" key="1">
    <source>
        <dbReference type="SAM" id="MobiDB-lite"/>
    </source>
</evidence>
<feature type="compositionally biased region" description="Polar residues" evidence="1">
    <location>
        <begin position="248"/>
        <end position="261"/>
    </location>
</feature>
<dbReference type="AlphaFoldDB" id="C3YCT0"/>
<dbReference type="EMBL" id="GG666502">
    <property type="protein sequence ID" value="EEN61881.1"/>
    <property type="molecule type" value="Genomic_DNA"/>
</dbReference>
<protein>
    <submittedName>
        <fullName evidence="3">Uncharacterized protein</fullName>
    </submittedName>
</protein>
<organism>
    <name type="scientific">Branchiostoma floridae</name>
    <name type="common">Florida lancelet</name>
    <name type="synonym">Amphioxus</name>
    <dbReference type="NCBI Taxonomy" id="7739"/>
    <lineage>
        <taxon>Eukaryota</taxon>
        <taxon>Metazoa</taxon>
        <taxon>Chordata</taxon>
        <taxon>Cephalochordata</taxon>
        <taxon>Leptocardii</taxon>
        <taxon>Amphioxiformes</taxon>
        <taxon>Branchiostomatidae</taxon>
        <taxon>Branchiostoma</taxon>
    </lineage>
</organism>
<accession>C3YCT0</accession>
<feature type="region of interest" description="Disordered" evidence="1">
    <location>
        <begin position="240"/>
        <end position="263"/>
    </location>
</feature>
<gene>
    <name evidence="3" type="ORF">BRAFLDRAFT_90802</name>
</gene>
<evidence type="ECO:0000313" key="3">
    <source>
        <dbReference type="EMBL" id="EEN61881.1"/>
    </source>
</evidence>
<dbReference type="InParanoid" id="C3YCT0"/>
<feature type="chain" id="PRO_5002935505" evidence="2">
    <location>
        <begin position="21"/>
        <end position="419"/>
    </location>
</feature>
<reference evidence="3" key="1">
    <citation type="journal article" date="2008" name="Nature">
        <title>The amphioxus genome and the evolution of the chordate karyotype.</title>
        <authorList>
            <consortium name="US DOE Joint Genome Institute (JGI-PGF)"/>
            <person name="Putnam N.H."/>
            <person name="Butts T."/>
            <person name="Ferrier D.E.K."/>
            <person name="Furlong R.F."/>
            <person name="Hellsten U."/>
            <person name="Kawashima T."/>
            <person name="Robinson-Rechavi M."/>
            <person name="Shoguchi E."/>
            <person name="Terry A."/>
            <person name="Yu J.-K."/>
            <person name="Benito-Gutierrez E.L."/>
            <person name="Dubchak I."/>
            <person name="Garcia-Fernandez J."/>
            <person name="Gibson-Brown J.J."/>
            <person name="Grigoriev I.V."/>
            <person name="Horton A.C."/>
            <person name="de Jong P.J."/>
            <person name="Jurka J."/>
            <person name="Kapitonov V.V."/>
            <person name="Kohara Y."/>
            <person name="Kuroki Y."/>
            <person name="Lindquist E."/>
            <person name="Lucas S."/>
            <person name="Osoegawa K."/>
            <person name="Pennacchio L.A."/>
            <person name="Salamov A.A."/>
            <person name="Satou Y."/>
            <person name="Sauka-Spengler T."/>
            <person name="Schmutz J."/>
            <person name="Shin-I T."/>
            <person name="Toyoda A."/>
            <person name="Bronner-Fraser M."/>
            <person name="Fujiyama A."/>
            <person name="Holland L.Z."/>
            <person name="Holland P.W.H."/>
            <person name="Satoh N."/>
            <person name="Rokhsar D.S."/>
        </authorList>
    </citation>
    <scope>NUCLEOTIDE SEQUENCE [LARGE SCALE GENOMIC DNA]</scope>
    <source>
        <strain evidence="3">S238N-H82</strain>
        <tissue evidence="3">Testes</tissue>
    </source>
</reference>
<name>C3YCT0_BRAFL</name>
<proteinExistence type="predicted"/>
<feature type="signal peptide" evidence="2">
    <location>
        <begin position="1"/>
        <end position="20"/>
    </location>
</feature>
<sequence>MKGTSSIIPFLAACLLSVEAVPLGLLASPVNETQERSGGAEARDSRSRAVDLIEAADASDPDVYQLRHTLNMDDARYDIFTKVRKDGSLEHQAAKVPRSSFESRQPLGDSSAADPLAVASEQLLKKELGDGIQHVDEEASHLNDTGRGPLYNCAYKVWNDTASENDKMTYRVLPCGGSKIYHPASDENDGYMTCEFAMDPTLRQAELQKAELYLPWLTSNKTPSNAQIILSGHDDWTVHSEDSDAPKFSSNPTGEANSNEAFNDEDNQLIHKDVDERAPQKEQPTCFTGVKTANDDAQQSFASADDTSTYKVEMYRPHRKVPFQFDARATDGHCGQALDILKMVQRWQRRAFDPATIKLRLPTECGQTENCIDGQCLNPPPVYLLIAYAEKVGDEKPATMSPEVMKGFLDIILSQNMLG</sequence>
<keyword evidence="2" id="KW-0732">Signal</keyword>